<feature type="compositionally biased region" description="Polar residues" evidence="5">
    <location>
        <begin position="266"/>
        <end position="292"/>
    </location>
</feature>
<feature type="region of interest" description="Disordered" evidence="5">
    <location>
        <begin position="266"/>
        <end position="352"/>
    </location>
</feature>
<dbReference type="GO" id="GO:0016020">
    <property type="term" value="C:membrane"/>
    <property type="evidence" value="ECO:0007669"/>
    <property type="project" value="UniProtKB-SubCell"/>
</dbReference>
<dbReference type="InterPro" id="IPR015631">
    <property type="entry name" value="CD2/SLAM_rcpt"/>
</dbReference>
<gene>
    <name evidence="10" type="primary">LOC105889569</name>
</gene>
<proteinExistence type="predicted"/>
<feature type="transmembrane region" description="Helical" evidence="6">
    <location>
        <begin position="195"/>
        <end position="220"/>
    </location>
</feature>
<feature type="compositionally biased region" description="Polar residues" evidence="5">
    <location>
        <begin position="468"/>
        <end position="486"/>
    </location>
</feature>
<evidence type="ECO:0000256" key="3">
    <source>
        <dbReference type="ARBA" id="ARBA00023136"/>
    </source>
</evidence>
<dbReference type="Gene3D" id="2.60.40.10">
    <property type="entry name" value="Immunoglobulins"/>
    <property type="match status" value="2"/>
</dbReference>
<keyword evidence="2 7" id="KW-0732">Signal</keyword>
<dbReference type="AlphaFoldDB" id="A0A6P8FK42"/>
<keyword evidence="3 6" id="KW-0472">Membrane</keyword>
<keyword evidence="6" id="KW-1133">Transmembrane helix</keyword>
<protein>
    <submittedName>
        <fullName evidence="10">Uncharacterized protein LOC105889569</fullName>
    </submittedName>
</protein>
<comment type="subcellular location">
    <subcellularLocation>
        <location evidence="1">Membrane</location>
    </subcellularLocation>
</comment>
<feature type="region of interest" description="Disordered" evidence="5">
    <location>
        <begin position="468"/>
        <end position="515"/>
    </location>
</feature>
<feature type="compositionally biased region" description="Polar residues" evidence="5">
    <location>
        <begin position="430"/>
        <end position="439"/>
    </location>
</feature>
<feature type="compositionally biased region" description="Polar residues" evidence="5">
    <location>
        <begin position="313"/>
        <end position="327"/>
    </location>
</feature>
<organism evidence="9 10">
    <name type="scientific">Clupea harengus</name>
    <name type="common">Atlantic herring</name>
    <dbReference type="NCBI Taxonomy" id="7950"/>
    <lineage>
        <taxon>Eukaryota</taxon>
        <taxon>Metazoa</taxon>
        <taxon>Chordata</taxon>
        <taxon>Craniata</taxon>
        <taxon>Vertebrata</taxon>
        <taxon>Euteleostomi</taxon>
        <taxon>Actinopterygii</taxon>
        <taxon>Neopterygii</taxon>
        <taxon>Teleostei</taxon>
        <taxon>Clupei</taxon>
        <taxon>Clupeiformes</taxon>
        <taxon>Clupeoidei</taxon>
        <taxon>Clupeidae</taxon>
        <taxon>Clupea</taxon>
    </lineage>
</organism>
<dbReference type="Proteomes" id="UP000515152">
    <property type="component" value="Chromosome 8"/>
</dbReference>
<dbReference type="InterPro" id="IPR007110">
    <property type="entry name" value="Ig-like_dom"/>
</dbReference>
<dbReference type="InterPro" id="IPR013783">
    <property type="entry name" value="Ig-like_fold"/>
</dbReference>
<evidence type="ECO:0000256" key="7">
    <source>
        <dbReference type="SAM" id="SignalP"/>
    </source>
</evidence>
<feature type="domain" description="Ig-like" evidence="8">
    <location>
        <begin position="124"/>
        <end position="182"/>
    </location>
</feature>
<evidence type="ECO:0000256" key="4">
    <source>
        <dbReference type="ARBA" id="ARBA00023180"/>
    </source>
</evidence>
<evidence type="ECO:0000256" key="6">
    <source>
        <dbReference type="SAM" id="Phobius"/>
    </source>
</evidence>
<dbReference type="PROSITE" id="PS50835">
    <property type="entry name" value="IG_LIKE"/>
    <property type="match status" value="1"/>
</dbReference>
<name>A0A6P8FK42_CLUHA</name>
<evidence type="ECO:0000256" key="5">
    <source>
        <dbReference type="SAM" id="MobiDB-lite"/>
    </source>
</evidence>
<keyword evidence="6" id="KW-0812">Transmembrane</keyword>
<feature type="region of interest" description="Disordered" evidence="5">
    <location>
        <begin position="403"/>
        <end position="440"/>
    </location>
</feature>
<evidence type="ECO:0000256" key="1">
    <source>
        <dbReference type="ARBA" id="ARBA00004370"/>
    </source>
</evidence>
<evidence type="ECO:0000256" key="2">
    <source>
        <dbReference type="ARBA" id="ARBA00022729"/>
    </source>
</evidence>
<evidence type="ECO:0000313" key="9">
    <source>
        <dbReference type="Proteomes" id="UP000515152"/>
    </source>
</evidence>
<keyword evidence="4" id="KW-0325">Glycoprotein</keyword>
<feature type="compositionally biased region" description="Basic and acidic residues" evidence="5">
    <location>
        <begin position="296"/>
        <end position="311"/>
    </location>
</feature>
<keyword evidence="9" id="KW-1185">Reference proteome</keyword>
<dbReference type="KEGG" id="char:105889569"/>
<sequence length="515" mass="55853">MRTIFCIIFSLFYGVSSKTINVASNGILSLQPLVEGEIEDILWRHNGNKMVEWDKKAGNVREYLKFKGRIKLDVKTGDTTIINLAKDDSGLYDADIIIQGRLISIKHRVKVTDPVTEAKVTCLSNATLHCEAEGDSLDYSWSGPGLKTAEREGQTGPQISKENQDSVYTCVVNNTVSDSSVTYHASDCFTSGDQLILGVVCAVGVIGVIGAAAGLGYYCYKINSRGQKHTGNEIKHETDGKIINNQKKEEGVLLLTGKRLEESVNVGDNSSGKSIITGSQATHTAATNTCDGSSDAEDRVTGDVQDDKMDTTVRLSNDDVTNIPTQEGQKERIGEGGSLDGQSSNSVQDEPAVHDGMKQHEEMTNNPTGEKSYLRALANIFYPSMTMSLTTCKFVNNDPGPFKQLDSAPRSDESAEPSPTVVTCPHADYSSGSPRQSRYTDAVRDANKCSGNMNMEGTCEYERGTNTVTEEQNQTADPSLSGSARSIRNDDIINTLPHGGQEEGMQVDDTHFKSE</sequence>
<dbReference type="PANTHER" id="PTHR12080">
    <property type="entry name" value="SIGNALING LYMPHOCYTIC ACTIVATION MOLECULE"/>
    <property type="match status" value="1"/>
</dbReference>
<accession>A0A6P8FK42</accession>
<dbReference type="PANTHER" id="PTHR12080:SF134">
    <property type="entry name" value="CD48 ANTIGEN"/>
    <property type="match status" value="1"/>
</dbReference>
<evidence type="ECO:0000313" key="10">
    <source>
        <dbReference type="RefSeq" id="XP_031428638.1"/>
    </source>
</evidence>
<feature type="chain" id="PRO_5027933014" evidence="7">
    <location>
        <begin position="18"/>
        <end position="515"/>
    </location>
</feature>
<reference evidence="10" key="1">
    <citation type="submission" date="2025-08" db="UniProtKB">
        <authorList>
            <consortium name="RefSeq"/>
        </authorList>
    </citation>
    <scope>IDENTIFICATION</scope>
</reference>
<dbReference type="OrthoDB" id="9427418at2759"/>
<dbReference type="GeneID" id="105889569"/>
<dbReference type="RefSeq" id="XP_031428638.1">
    <property type="nucleotide sequence ID" value="XM_031572778.2"/>
</dbReference>
<evidence type="ECO:0000259" key="8">
    <source>
        <dbReference type="PROSITE" id="PS50835"/>
    </source>
</evidence>
<feature type="signal peptide" evidence="7">
    <location>
        <begin position="1"/>
        <end position="17"/>
    </location>
</feature>